<keyword evidence="8" id="KW-0966">Cell projection</keyword>
<proteinExistence type="inferred from homology"/>
<evidence type="ECO:0000313" key="8">
    <source>
        <dbReference type="EMBL" id="SCZ28929.1"/>
    </source>
</evidence>
<dbReference type="Pfam" id="PF00460">
    <property type="entry name" value="Flg_bb_rod"/>
    <property type="match status" value="1"/>
</dbReference>
<sequence length="127" mass="13836">MQPVHLFDLAARQAQWASVRQSLIAGNIANANTPGYVARDIEPFSKILDSTHLEMTRTASGHVDISGTSLETGKVKPEDSWDVSFSGNSVSVDQELIKAGGTERAFQLNASLVKAFHRMFLMSVRSS</sequence>
<dbReference type="InterPro" id="IPR001444">
    <property type="entry name" value="Flag_bb_rod_N"/>
</dbReference>
<comment type="similarity">
    <text evidence="2 6">Belongs to the flagella basal body rod proteins family.</text>
</comment>
<evidence type="ECO:0000256" key="6">
    <source>
        <dbReference type="PIRNR" id="PIRNR002889"/>
    </source>
</evidence>
<evidence type="ECO:0000256" key="5">
    <source>
        <dbReference type="ARBA" id="ARBA00024934"/>
    </source>
</evidence>
<keyword evidence="9" id="KW-1185">Reference proteome</keyword>
<comment type="function">
    <text evidence="5 6">Structural component of flagellum, the bacterial motility apparatus. Part of the rod structure of flagellar basal body.</text>
</comment>
<evidence type="ECO:0000256" key="1">
    <source>
        <dbReference type="ARBA" id="ARBA00004117"/>
    </source>
</evidence>
<evidence type="ECO:0000256" key="4">
    <source>
        <dbReference type="ARBA" id="ARBA00023143"/>
    </source>
</evidence>
<dbReference type="PIRSF" id="PIRSF002889">
    <property type="entry name" value="Rod_FlgB"/>
    <property type="match status" value="1"/>
</dbReference>
<gene>
    <name evidence="8" type="ORF">SAMN03080610_01063</name>
</gene>
<evidence type="ECO:0000259" key="7">
    <source>
        <dbReference type="Pfam" id="PF00460"/>
    </source>
</evidence>
<dbReference type="Proteomes" id="UP000199347">
    <property type="component" value="Unassembled WGS sequence"/>
</dbReference>
<dbReference type="STRING" id="1120955.SAMN03080610_01063"/>
<keyword evidence="8" id="KW-0969">Cilium</keyword>
<evidence type="ECO:0000256" key="3">
    <source>
        <dbReference type="ARBA" id="ARBA00014376"/>
    </source>
</evidence>
<dbReference type="EMBL" id="FMVW01000002">
    <property type="protein sequence ID" value="SCZ28929.1"/>
    <property type="molecule type" value="Genomic_DNA"/>
</dbReference>
<dbReference type="GO" id="GO:0071973">
    <property type="term" value="P:bacterial-type flagellum-dependent cell motility"/>
    <property type="evidence" value="ECO:0007669"/>
    <property type="project" value="InterPro"/>
</dbReference>
<evidence type="ECO:0000313" key="9">
    <source>
        <dbReference type="Proteomes" id="UP000199347"/>
    </source>
</evidence>
<organism evidence="8 9">
    <name type="scientific">Afifella marina DSM 2698</name>
    <dbReference type="NCBI Taxonomy" id="1120955"/>
    <lineage>
        <taxon>Bacteria</taxon>
        <taxon>Pseudomonadati</taxon>
        <taxon>Pseudomonadota</taxon>
        <taxon>Alphaproteobacteria</taxon>
        <taxon>Hyphomicrobiales</taxon>
        <taxon>Afifellaceae</taxon>
        <taxon>Afifella</taxon>
    </lineage>
</organism>
<protein>
    <recommendedName>
        <fullName evidence="3 6">Flagellar basal body rod protein FlgB</fullName>
    </recommendedName>
</protein>
<dbReference type="AlphaFoldDB" id="A0A1G5MWI1"/>
<comment type="subunit">
    <text evidence="6">The basal body constitutes a major portion of the flagellar organelle and consists of a number of rings mounted on a central rod.</text>
</comment>
<dbReference type="OrthoDB" id="9788334at2"/>
<dbReference type="RefSeq" id="WP_092810347.1">
    <property type="nucleotide sequence ID" value="NZ_FMVW01000002.1"/>
</dbReference>
<keyword evidence="4 6" id="KW-0975">Bacterial flagellum</keyword>
<comment type="subcellular location">
    <subcellularLocation>
        <location evidence="1 6">Bacterial flagellum basal body</location>
    </subcellularLocation>
</comment>
<name>A0A1G5MWI1_AFIMA</name>
<dbReference type="NCBIfam" id="NF004653">
    <property type="entry name" value="PRK06003.1"/>
    <property type="match status" value="1"/>
</dbReference>
<reference evidence="8 9" key="1">
    <citation type="submission" date="2016-10" db="EMBL/GenBank/DDBJ databases">
        <authorList>
            <person name="de Groot N.N."/>
        </authorList>
    </citation>
    <scope>NUCLEOTIDE SEQUENCE [LARGE SCALE GENOMIC DNA]</scope>
    <source>
        <strain evidence="8 9">DSM 2698</strain>
    </source>
</reference>
<dbReference type="GO" id="GO:0030694">
    <property type="term" value="C:bacterial-type flagellum basal body, rod"/>
    <property type="evidence" value="ECO:0007669"/>
    <property type="project" value="InterPro"/>
</dbReference>
<dbReference type="InterPro" id="IPR006300">
    <property type="entry name" value="FlgB"/>
</dbReference>
<feature type="domain" description="Flagellar basal body rod protein N-terminal" evidence="7">
    <location>
        <begin position="17"/>
        <end position="36"/>
    </location>
</feature>
<evidence type="ECO:0000256" key="2">
    <source>
        <dbReference type="ARBA" id="ARBA00009677"/>
    </source>
</evidence>
<accession>A0A1G5MWI1</accession>
<keyword evidence="8" id="KW-0282">Flagellum</keyword>